<protein>
    <submittedName>
        <fullName evidence="3">Uncharacterized protein</fullName>
    </submittedName>
</protein>
<feature type="compositionally biased region" description="Acidic residues" evidence="1">
    <location>
        <begin position="91"/>
        <end position="102"/>
    </location>
</feature>
<proteinExistence type="predicted"/>
<dbReference type="InParanoid" id="A0A1X7U1Z7"/>
<evidence type="ECO:0000256" key="2">
    <source>
        <dbReference type="SAM" id="Phobius"/>
    </source>
</evidence>
<keyword evidence="2" id="KW-1133">Transmembrane helix</keyword>
<feature type="transmembrane region" description="Helical" evidence="2">
    <location>
        <begin position="6"/>
        <end position="27"/>
    </location>
</feature>
<keyword evidence="2" id="KW-0812">Transmembrane</keyword>
<sequence>MKLGELRLVLVFVHGLLAIAGTILFILSIKYQIDANKENSALLKRLITAVNKNSRANRAFRGTCTMKSQRKWKEEEEEGYMDEEGRVEEGRVDEEEKDEDAA</sequence>
<reference evidence="3" key="1">
    <citation type="submission" date="2017-05" db="UniProtKB">
        <authorList>
            <consortium name="EnsemblMetazoa"/>
        </authorList>
    </citation>
    <scope>IDENTIFICATION</scope>
</reference>
<evidence type="ECO:0000313" key="3">
    <source>
        <dbReference type="EnsemblMetazoa" id="Aqu2.1.21905_001"/>
    </source>
</evidence>
<feature type="region of interest" description="Disordered" evidence="1">
    <location>
        <begin position="67"/>
        <end position="102"/>
    </location>
</feature>
<dbReference type="EnsemblMetazoa" id="Aqu2.1.21905_001">
    <property type="protein sequence ID" value="Aqu2.1.21905_001"/>
    <property type="gene ID" value="Aqu2.1.21905"/>
</dbReference>
<dbReference type="AlphaFoldDB" id="A0A1X7U1Z7"/>
<accession>A0A1X7U1Z7</accession>
<name>A0A1X7U1Z7_AMPQE</name>
<keyword evidence="2" id="KW-0472">Membrane</keyword>
<evidence type="ECO:0000256" key="1">
    <source>
        <dbReference type="SAM" id="MobiDB-lite"/>
    </source>
</evidence>
<organism evidence="3">
    <name type="scientific">Amphimedon queenslandica</name>
    <name type="common">Sponge</name>
    <dbReference type="NCBI Taxonomy" id="400682"/>
    <lineage>
        <taxon>Eukaryota</taxon>
        <taxon>Metazoa</taxon>
        <taxon>Porifera</taxon>
        <taxon>Demospongiae</taxon>
        <taxon>Heteroscleromorpha</taxon>
        <taxon>Haplosclerida</taxon>
        <taxon>Niphatidae</taxon>
        <taxon>Amphimedon</taxon>
    </lineage>
</organism>